<feature type="domain" description="Mur ligase C-terminal" evidence="10">
    <location>
        <begin position="276"/>
        <end position="388"/>
    </location>
</feature>
<dbReference type="GO" id="GO:0046872">
    <property type="term" value="F:metal ion binding"/>
    <property type="evidence" value="ECO:0007669"/>
    <property type="project" value="UniProtKB-KW"/>
</dbReference>
<evidence type="ECO:0000259" key="10">
    <source>
        <dbReference type="Pfam" id="PF02875"/>
    </source>
</evidence>
<comment type="catalytic activity">
    <reaction evidence="9">
        <text>(6S)-5,6,7,8-tetrahydrofolyl-(gamma-L-Glu)(n) + L-glutamate + ATP = (6S)-5,6,7,8-tetrahydrofolyl-(gamma-L-Glu)(n+1) + ADP + phosphate + H(+)</text>
        <dbReference type="Rhea" id="RHEA:10580"/>
        <dbReference type="Rhea" id="RHEA-COMP:14738"/>
        <dbReference type="Rhea" id="RHEA-COMP:14740"/>
        <dbReference type="ChEBI" id="CHEBI:15378"/>
        <dbReference type="ChEBI" id="CHEBI:29985"/>
        <dbReference type="ChEBI" id="CHEBI:30616"/>
        <dbReference type="ChEBI" id="CHEBI:43474"/>
        <dbReference type="ChEBI" id="CHEBI:141005"/>
        <dbReference type="ChEBI" id="CHEBI:456216"/>
        <dbReference type="EC" id="6.3.2.17"/>
    </reaction>
</comment>
<dbReference type="SUPFAM" id="SSF53623">
    <property type="entry name" value="MurD-like peptide ligases, catalytic domain"/>
    <property type="match status" value="1"/>
</dbReference>
<dbReference type="AlphaFoldDB" id="A0A0K8MHU8"/>
<keyword evidence="13" id="KW-1185">Reference proteome</keyword>
<dbReference type="PANTHER" id="PTHR11136">
    <property type="entry name" value="FOLYLPOLYGLUTAMATE SYNTHASE-RELATED"/>
    <property type="match status" value="1"/>
</dbReference>
<dbReference type="RefSeq" id="WP_061993160.1">
    <property type="nucleotide sequence ID" value="NZ_DF968001.1"/>
</dbReference>
<dbReference type="InterPro" id="IPR013221">
    <property type="entry name" value="Mur_ligase_cen"/>
</dbReference>
<evidence type="ECO:0000313" key="12">
    <source>
        <dbReference type="EMBL" id="GAO99768.1"/>
    </source>
</evidence>
<keyword evidence="5" id="KW-0547">Nucleotide-binding</keyword>
<evidence type="ECO:0000256" key="9">
    <source>
        <dbReference type="ARBA" id="ARBA00047493"/>
    </source>
</evidence>
<name>A0A0K8MHU8_9LACO</name>
<evidence type="ECO:0000256" key="6">
    <source>
        <dbReference type="ARBA" id="ARBA00022840"/>
    </source>
</evidence>
<dbReference type="Pfam" id="PF02875">
    <property type="entry name" value="Mur_ligase_C"/>
    <property type="match status" value="1"/>
</dbReference>
<dbReference type="PROSITE" id="PS01012">
    <property type="entry name" value="FOLYLPOLYGLU_SYNT_2"/>
    <property type="match status" value="1"/>
</dbReference>
<dbReference type="SUPFAM" id="SSF53244">
    <property type="entry name" value="MurD-like peptide ligases, peptide-binding domain"/>
    <property type="match status" value="1"/>
</dbReference>
<evidence type="ECO:0000313" key="13">
    <source>
        <dbReference type="Proteomes" id="UP000253891"/>
    </source>
</evidence>
<evidence type="ECO:0000256" key="5">
    <source>
        <dbReference type="ARBA" id="ARBA00022741"/>
    </source>
</evidence>
<dbReference type="InterPro" id="IPR036615">
    <property type="entry name" value="Mur_ligase_C_dom_sf"/>
</dbReference>
<comment type="similarity">
    <text evidence="1">Belongs to the folylpolyglutamate synthase family.</text>
</comment>
<evidence type="ECO:0000256" key="1">
    <source>
        <dbReference type="ARBA" id="ARBA00008276"/>
    </source>
</evidence>
<dbReference type="Pfam" id="PF08245">
    <property type="entry name" value="Mur_ligase_M"/>
    <property type="match status" value="1"/>
</dbReference>
<keyword evidence="7" id="KW-0460">Magnesium</keyword>
<dbReference type="InterPro" id="IPR036565">
    <property type="entry name" value="Mur-like_cat_sf"/>
</dbReference>
<dbReference type="InterPro" id="IPR001645">
    <property type="entry name" value="Folylpolyglutamate_synth"/>
</dbReference>
<evidence type="ECO:0000259" key="11">
    <source>
        <dbReference type="Pfam" id="PF08245"/>
    </source>
</evidence>
<dbReference type="OrthoDB" id="9809356at2"/>
<dbReference type="PIRSF" id="PIRSF001563">
    <property type="entry name" value="Folylpolyglu_synth"/>
    <property type="match status" value="1"/>
</dbReference>
<evidence type="ECO:0000256" key="4">
    <source>
        <dbReference type="ARBA" id="ARBA00022723"/>
    </source>
</evidence>
<protein>
    <recommendedName>
        <fullName evidence="2">tetrahydrofolate synthase</fullName>
        <ecNumber evidence="2">6.3.2.17</ecNumber>
    </recommendedName>
    <alternativeName>
        <fullName evidence="8">Tetrahydrofolylpolyglutamate synthase</fullName>
    </alternativeName>
</protein>
<dbReference type="GO" id="GO:0008841">
    <property type="term" value="F:dihydrofolate synthase activity"/>
    <property type="evidence" value="ECO:0007669"/>
    <property type="project" value="TreeGrafter"/>
</dbReference>
<keyword evidence="4" id="KW-0479">Metal-binding</keyword>
<keyword evidence="3" id="KW-0436">Ligase</keyword>
<dbReference type="EC" id="6.3.2.17" evidence="2"/>
<proteinExistence type="inferred from homology"/>
<sequence length="404" mass="43940">MFSNRDEAITYIHQRPKAGKKDSFERMQALLAALGHPENQIPDAIHITGTNGKGSVATMVTAMAVASGLKVGSFTSPYMIDFAERFKINRQNIDDQSLIAYTNLVATAVSEVEGQSANQLQPTEFEVVTAIMLAFFAHADLDLAVIEVGIGGQYDSTNVLTTTKVAVVTTVALDHQAMLGGTIEAIAKQKAGIIKAGAVTVVGPNLPKSAFQVIQERAQRVQSPLIISQSTKLHSRMTGTYQVDNTATAVSVIRAWHPDLAVEDLQKGLDQAFLPGRFEKIKPGFYLDGAHNAAGIKALHQTIQNDLKGPVTVIIGTLAEKNVNQALRELANDWQIRLVLVPFVGPNGRISLQNDQVELPSHEYTWFDSFDQAESAITENETVVVTGSLYFISDVRRKLCKKKS</sequence>
<dbReference type="InterPro" id="IPR018109">
    <property type="entry name" value="Folylpolyglutamate_synth_CS"/>
</dbReference>
<keyword evidence="6" id="KW-0067">ATP-binding</keyword>
<dbReference type="STRING" id="157463.GCA_001047075_00685"/>
<dbReference type="GO" id="GO:0005737">
    <property type="term" value="C:cytoplasm"/>
    <property type="evidence" value="ECO:0007669"/>
    <property type="project" value="TreeGrafter"/>
</dbReference>
<feature type="domain" description="Mur ligase central" evidence="11">
    <location>
        <begin position="47"/>
        <end position="195"/>
    </location>
</feature>
<dbReference type="EMBL" id="DF968001">
    <property type="protein sequence ID" value="GAO99768.1"/>
    <property type="molecule type" value="Genomic_DNA"/>
</dbReference>
<dbReference type="Proteomes" id="UP000253891">
    <property type="component" value="Unassembled WGS sequence"/>
</dbReference>
<accession>A0A0K8MHU8</accession>
<reference evidence="12 13" key="1">
    <citation type="journal article" date="2015" name="BMC Genomics">
        <title>Comparative genomics of Fructobacillus spp. and Leuconostoc spp. reveals niche-specific evolution of Fructobacillus spp.</title>
        <authorList>
            <person name="Endo A."/>
            <person name="Tanizawa Y."/>
            <person name="Tanaka N."/>
            <person name="Maeno S."/>
            <person name="Kumar H."/>
            <person name="Shiwa Y."/>
            <person name="Okada S."/>
            <person name="Yoshikawa H."/>
            <person name="Dicks L."/>
            <person name="Nakagawa J."/>
            <person name="Arita M."/>
        </authorList>
    </citation>
    <scope>NUCLEOTIDE SEQUENCE [LARGE SCALE GENOMIC DNA]</scope>
    <source>
        <strain evidence="12 13">JCM 12225</strain>
    </source>
</reference>
<gene>
    <name evidence="12" type="ORF">FFIC_240410</name>
</gene>
<evidence type="ECO:0000256" key="7">
    <source>
        <dbReference type="ARBA" id="ARBA00022842"/>
    </source>
</evidence>
<evidence type="ECO:0000256" key="3">
    <source>
        <dbReference type="ARBA" id="ARBA00022598"/>
    </source>
</evidence>
<dbReference type="NCBIfam" id="TIGR01499">
    <property type="entry name" value="folC"/>
    <property type="match status" value="1"/>
</dbReference>
<dbReference type="InterPro" id="IPR004101">
    <property type="entry name" value="Mur_ligase_C"/>
</dbReference>
<organism evidence="12 13">
    <name type="scientific">Fructobacillus ficulneus</name>
    <dbReference type="NCBI Taxonomy" id="157463"/>
    <lineage>
        <taxon>Bacteria</taxon>
        <taxon>Bacillati</taxon>
        <taxon>Bacillota</taxon>
        <taxon>Bacilli</taxon>
        <taxon>Lactobacillales</taxon>
        <taxon>Lactobacillaceae</taxon>
        <taxon>Fructobacillus</taxon>
    </lineage>
</organism>
<dbReference type="GO" id="GO:0004326">
    <property type="term" value="F:tetrahydrofolylpolyglutamate synthase activity"/>
    <property type="evidence" value="ECO:0007669"/>
    <property type="project" value="UniProtKB-EC"/>
</dbReference>
<dbReference type="Gene3D" id="3.40.1190.10">
    <property type="entry name" value="Mur-like, catalytic domain"/>
    <property type="match status" value="1"/>
</dbReference>
<dbReference type="Gene3D" id="3.90.190.20">
    <property type="entry name" value="Mur ligase, C-terminal domain"/>
    <property type="match status" value="1"/>
</dbReference>
<dbReference type="GO" id="GO:0005524">
    <property type="term" value="F:ATP binding"/>
    <property type="evidence" value="ECO:0007669"/>
    <property type="project" value="UniProtKB-KW"/>
</dbReference>
<evidence type="ECO:0000256" key="8">
    <source>
        <dbReference type="ARBA" id="ARBA00030592"/>
    </source>
</evidence>
<evidence type="ECO:0000256" key="2">
    <source>
        <dbReference type="ARBA" id="ARBA00013025"/>
    </source>
</evidence>
<dbReference type="PANTHER" id="PTHR11136:SF0">
    <property type="entry name" value="DIHYDROFOLATE SYNTHETASE-RELATED"/>
    <property type="match status" value="1"/>
</dbReference>